<feature type="compositionally biased region" description="Polar residues" evidence="8">
    <location>
        <begin position="907"/>
        <end position="918"/>
    </location>
</feature>
<evidence type="ECO:0000256" key="4">
    <source>
        <dbReference type="ARBA" id="ARBA00023034"/>
    </source>
</evidence>
<dbReference type="GO" id="GO:0005794">
    <property type="term" value="C:Golgi apparatus"/>
    <property type="evidence" value="ECO:0007669"/>
    <property type="project" value="UniProtKB-SubCell"/>
</dbReference>
<feature type="region of interest" description="Disordered" evidence="8">
    <location>
        <begin position="1050"/>
        <end position="1072"/>
    </location>
</feature>
<dbReference type="PROSITE" id="PS50082">
    <property type="entry name" value="WD_REPEATS_2"/>
    <property type="match status" value="1"/>
</dbReference>
<proteinExistence type="predicted"/>
<dbReference type="EMBL" id="GG662651">
    <property type="protein sequence ID" value="EAR98335.2"/>
    <property type="molecule type" value="Genomic_DNA"/>
</dbReference>
<keyword evidence="2 6" id="KW-0853">WD repeat</keyword>
<dbReference type="Pfam" id="PF00400">
    <property type="entry name" value="WD40"/>
    <property type="match status" value="1"/>
</dbReference>
<dbReference type="InterPro" id="IPR001680">
    <property type="entry name" value="WD40_rpt"/>
</dbReference>
<dbReference type="InterPro" id="IPR036322">
    <property type="entry name" value="WD40_repeat_dom_sf"/>
</dbReference>
<dbReference type="PANTHER" id="PTHR18921:SF2">
    <property type="entry name" value="THYROID RECEPTOR-INTERACTING PROTEIN 11"/>
    <property type="match status" value="1"/>
</dbReference>
<dbReference type="PANTHER" id="PTHR18921">
    <property type="entry name" value="MYOSIN HEAVY CHAIN - RELATED"/>
    <property type="match status" value="1"/>
</dbReference>
<feature type="compositionally biased region" description="Polar residues" evidence="8">
    <location>
        <begin position="1250"/>
        <end position="1272"/>
    </location>
</feature>
<keyword evidence="5 7" id="KW-0175">Coiled coil</keyword>
<keyword evidence="10" id="KW-1185">Reference proteome</keyword>
<evidence type="ECO:0000313" key="9">
    <source>
        <dbReference type="EMBL" id="EAR98335.2"/>
    </source>
</evidence>
<organism evidence="9 10">
    <name type="scientific">Tetrahymena thermophila (strain SB210)</name>
    <dbReference type="NCBI Taxonomy" id="312017"/>
    <lineage>
        <taxon>Eukaryota</taxon>
        <taxon>Sar</taxon>
        <taxon>Alveolata</taxon>
        <taxon>Ciliophora</taxon>
        <taxon>Intramacronucleata</taxon>
        <taxon>Oligohymenophorea</taxon>
        <taxon>Hymenostomatida</taxon>
        <taxon>Tetrahymenina</taxon>
        <taxon>Tetrahymenidae</taxon>
        <taxon>Tetrahymena</taxon>
    </lineage>
</organism>
<feature type="repeat" description="WD" evidence="6">
    <location>
        <begin position="510"/>
        <end position="550"/>
    </location>
</feature>
<evidence type="ECO:0000256" key="6">
    <source>
        <dbReference type="PROSITE-ProRule" id="PRU00221"/>
    </source>
</evidence>
<dbReference type="InterPro" id="IPR015943">
    <property type="entry name" value="WD40/YVTN_repeat-like_dom_sf"/>
</dbReference>
<dbReference type="SUPFAM" id="SSF75704">
    <property type="entry name" value="Mitotic arrest deficient-like 1, Mad1"/>
    <property type="match status" value="1"/>
</dbReference>
<reference evidence="10" key="1">
    <citation type="journal article" date="2006" name="PLoS Biol.">
        <title>Macronuclear genome sequence of the ciliate Tetrahymena thermophila, a model eukaryote.</title>
        <authorList>
            <person name="Eisen J.A."/>
            <person name="Coyne R.S."/>
            <person name="Wu M."/>
            <person name="Wu D."/>
            <person name="Thiagarajan M."/>
            <person name="Wortman J.R."/>
            <person name="Badger J.H."/>
            <person name="Ren Q."/>
            <person name="Amedeo P."/>
            <person name="Jones K.M."/>
            <person name="Tallon L.J."/>
            <person name="Delcher A.L."/>
            <person name="Salzberg S.L."/>
            <person name="Silva J.C."/>
            <person name="Haas B.J."/>
            <person name="Majoros W.H."/>
            <person name="Farzad M."/>
            <person name="Carlton J.M."/>
            <person name="Smith R.K. Jr."/>
            <person name="Garg J."/>
            <person name="Pearlman R.E."/>
            <person name="Karrer K.M."/>
            <person name="Sun L."/>
            <person name="Manning G."/>
            <person name="Elde N.C."/>
            <person name="Turkewitz A.P."/>
            <person name="Asai D.J."/>
            <person name="Wilkes D.E."/>
            <person name="Wang Y."/>
            <person name="Cai H."/>
            <person name="Collins K."/>
            <person name="Stewart B.A."/>
            <person name="Lee S.R."/>
            <person name="Wilamowska K."/>
            <person name="Weinberg Z."/>
            <person name="Ruzzo W.L."/>
            <person name="Wloga D."/>
            <person name="Gaertig J."/>
            <person name="Frankel J."/>
            <person name="Tsao C.-C."/>
            <person name="Gorovsky M.A."/>
            <person name="Keeling P.J."/>
            <person name="Waller R.F."/>
            <person name="Patron N.J."/>
            <person name="Cherry J.M."/>
            <person name="Stover N.A."/>
            <person name="Krieger C.J."/>
            <person name="del Toro C."/>
            <person name="Ryder H.F."/>
            <person name="Williamson S.C."/>
            <person name="Barbeau R.A."/>
            <person name="Hamilton E.P."/>
            <person name="Orias E."/>
        </authorList>
    </citation>
    <scope>NUCLEOTIDE SEQUENCE [LARGE SCALE GENOMIC DNA]</scope>
    <source>
        <strain evidence="10">SB210</strain>
    </source>
</reference>
<accession>I7MF21</accession>
<evidence type="ECO:0000256" key="1">
    <source>
        <dbReference type="ARBA" id="ARBA00004555"/>
    </source>
</evidence>
<evidence type="ECO:0000313" key="10">
    <source>
        <dbReference type="Proteomes" id="UP000009168"/>
    </source>
</evidence>
<feature type="compositionally biased region" description="Low complexity" evidence="8">
    <location>
        <begin position="884"/>
        <end position="897"/>
    </location>
</feature>
<feature type="region of interest" description="Disordered" evidence="8">
    <location>
        <begin position="1122"/>
        <end position="1213"/>
    </location>
</feature>
<dbReference type="PROSITE" id="PS00678">
    <property type="entry name" value="WD_REPEATS_1"/>
    <property type="match status" value="1"/>
</dbReference>
<feature type="region of interest" description="Disordered" evidence="8">
    <location>
        <begin position="1234"/>
        <end position="1272"/>
    </location>
</feature>
<dbReference type="SMART" id="SM00320">
    <property type="entry name" value="WD40"/>
    <property type="match status" value="5"/>
</dbReference>
<feature type="region of interest" description="Disordered" evidence="8">
    <location>
        <begin position="884"/>
        <end position="922"/>
    </location>
</feature>
<keyword evidence="3" id="KW-0677">Repeat</keyword>
<evidence type="ECO:0000256" key="2">
    <source>
        <dbReference type="ARBA" id="ARBA00022574"/>
    </source>
</evidence>
<evidence type="ECO:0000256" key="8">
    <source>
        <dbReference type="SAM" id="MobiDB-lite"/>
    </source>
</evidence>
<comment type="subcellular location">
    <subcellularLocation>
        <location evidence="1">Golgi apparatus</location>
    </subcellularLocation>
</comment>
<evidence type="ECO:0000256" key="7">
    <source>
        <dbReference type="SAM" id="Coils"/>
    </source>
</evidence>
<protein>
    <submittedName>
        <fullName evidence="9">WD domain, G-beta repeat protein</fullName>
    </submittedName>
</protein>
<dbReference type="Proteomes" id="UP000009168">
    <property type="component" value="Unassembled WGS sequence"/>
</dbReference>
<feature type="region of interest" description="Disordered" evidence="8">
    <location>
        <begin position="840"/>
        <end position="863"/>
    </location>
</feature>
<feature type="coiled-coil region" evidence="7">
    <location>
        <begin position="930"/>
        <end position="1050"/>
    </location>
</feature>
<name>I7MF21_TETTS</name>
<feature type="compositionally biased region" description="Low complexity" evidence="8">
    <location>
        <begin position="1122"/>
        <end position="1155"/>
    </location>
</feature>
<dbReference type="InterPro" id="IPR019775">
    <property type="entry name" value="WD40_repeat_CS"/>
</dbReference>
<dbReference type="KEGG" id="tet:TTHERM_00285660"/>
<dbReference type="GO" id="GO:0031267">
    <property type="term" value="F:small GTPase binding"/>
    <property type="evidence" value="ECO:0007669"/>
    <property type="project" value="TreeGrafter"/>
</dbReference>
<dbReference type="InParanoid" id="I7MF21"/>
<gene>
    <name evidence="9" type="ORF">TTHERM_00285660</name>
</gene>
<keyword evidence="4" id="KW-0333">Golgi apparatus</keyword>
<evidence type="ECO:0000256" key="3">
    <source>
        <dbReference type="ARBA" id="ARBA00022737"/>
    </source>
</evidence>
<feature type="region of interest" description="Disordered" evidence="8">
    <location>
        <begin position="65"/>
        <end position="88"/>
    </location>
</feature>
<evidence type="ECO:0000256" key="5">
    <source>
        <dbReference type="ARBA" id="ARBA00023054"/>
    </source>
</evidence>
<dbReference type="GO" id="GO:0007030">
    <property type="term" value="P:Golgi organization"/>
    <property type="evidence" value="ECO:0007669"/>
    <property type="project" value="TreeGrafter"/>
</dbReference>
<sequence>MNSFGVVQKNVLTQFIQGQPSPQQDKKYIPDKFSPDMISVQNFNMYPFSAFGFVEVMLKKPFNKSPQRQSLTSSKNLMQRQSNQFSKSPMRQSIYSRESIIKERDEQEDELEKKVLQEPTLLTGILIGPQHLLVQLDNTEILSNDLKVTIGSYGKVNVVEILRSKFLALNRFVVLLLDRQVGIERGYVGLISNKRTFNNKYFYSLDTIVESDVQIKKTGIVVAGFIKNQYHAMQLIYNQVSDVMGGVLVNINVDRNNLSRDAENFARNHWPLLVNDPEAGYCVAGFTQEINSKGLKSILINSEQFNQIVIFTQNYQPQDILRIPCCAQLSEDEYKVDVKSIKAHRKSIKSVVRINYRLIASIDSEKKLKIWQIDSKKVYSEIDLSSSPGCIVADNRNIYVCLDDKIQVWDWQLKQITHEIECFYPITHLIKVNKKYMVTADAGGQIIIWRNNEVSKIVFQPNQQIDQADVTSMVLFNEKFVAAGFSNGKIITFDISQGVQMRVIENGHFVRGRLNQVNSLVVFNQEYLISGCSDQTVIIWDLSNEYKILKKMKFDGQILSISSLNEKEMLIAHGCHVTVYNMSTDKTFNLTQVYEPHSELVINCTAIDHEVFITADLGGTIRLWRVDKVLDEIYETISLEELQKISEQLKEPSNYNYFFFRNFIQFSQIPQLQIQPMSQKEKQLKNEIEQQKLIQQNLMQELQQVYQILKNRESELQQKTSQIERLTGELDSLNNKQYQKNSKQQEQAEQIQKLQQQVRDLTSNENKLVKELEQLRKKSQSNLEESIQQSKSKERLTYISSNGKNSQNIDQLQKQLNQLSSTIAKLENENDRLKKEFNSNEQQVRQFQQSPSKSYNNKGSNDQYLTNLEMENNKLRTQIRNLEQEQQQFQQKQSNESNQREVYKSPIKSQRLSQNTVPKSPIIDPKEEEINRLKLELTEQDSQNKLLAQQLESYRLDLIEKNNEIEEMKNSVQTLKDSFNEIQNLQQKKHKLDLKQKEKEKEEIISILNEQRQQNQKLMKTLESTREQHIKNLQESNKERRQMLENQNVQSNIPNFSSSNQYTNDLNKNNSFNSRVNYQQEPILSNNQENLSSWQTPQDIQSCKKELQMVQDQIQSLKKSILNSSNSQSDLQLSSQKNAKPQKYNEQQQEKQNNNISERTAQKKQGGFLDANISTPIQNKKSLSPNKTTSPQKDRNTNNQPQQSFSKSKSELQQILQNKLSDLQQELLRRQGKLDSQGYSLNKQERGRSPNISMSPQRYKQVNTSSSPLPKQNMYNQGSINSSVIITGNKNLGDLIGSPLKLNKCNIEIDISAADDNEYDIDEKYSSPQKQNNQFCQPQVQILLANDQQNKQKNKF</sequence>
<dbReference type="GeneID" id="7839493"/>
<dbReference type="GO" id="GO:0006888">
    <property type="term" value="P:endoplasmic reticulum to Golgi vesicle-mediated transport"/>
    <property type="evidence" value="ECO:0007669"/>
    <property type="project" value="TreeGrafter"/>
</dbReference>
<feature type="compositionally biased region" description="Polar residues" evidence="8">
    <location>
        <begin position="1172"/>
        <end position="1213"/>
    </location>
</feature>
<dbReference type="RefSeq" id="XP_001018580.2">
    <property type="nucleotide sequence ID" value="XM_001018580.2"/>
</dbReference>
<dbReference type="Gene3D" id="2.130.10.10">
    <property type="entry name" value="YVTN repeat-like/Quinoprotein amine dehydrogenase"/>
    <property type="match status" value="2"/>
</dbReference>
<dbReference type="SUPFAM" id="SSF50978">
    <property type="entry name" value="WD40 repeat-like"/>
    <property type="match status" value="1"/>
</dbReference>